<gene>
    <name evidence="1" type="ORF">LTRI10_LOCUS32519</name>
</gene>
<proteinExistence type="predicted"/>
<reference evidence="1 2" key="1">
    <citation type="submission" date="2024-04" db="EMBL/GenBank/DDBJ databases">
        <authorList>
            <person name="Fracassetti M."/>
        </authorList>
    </citation>
    <scope>NUCLEOTIDE SEQUENCE [LARGE SCALE GENOMIC DNA]</scope>
</reference>
<evidence type="ECO:0000313" key="1">
    <source>
        <dbReference type="EMBL" id="CAL1391828.1"/>
    </source>
</evidence>
<keyword evidence="2" id="KW-1185">Reference proteome</keyword>
<organism evidence="1 2">
    <name type="scientific">Linum trigynum</name>
    <dbReference type="NCBI Taxonomy" id="586398"/>
    <lineage>
        <taxon>Eukaryota</taxon>
        <taxon>Viridiplantae</taxon>
        <taxon>Streptophyta</taxon>
        <taxon>Embryophyta</taxon>
        <taxon>Tracheophyta</taxon>
        <taxon>Spermatophyta</taxon>
        <taxon>Magnoliopsida</taxon>
        <taxon>eudicotyledons</taxon>
        <taxon>Gunneridae</taxon>
        <taxon>Pentapetalae</taxon>
        <taxon>rosids</taxon>
        <taxon>fabids</taxon>
        <taxon>Malpighiales</taxon>
        <taxon>Linaceae</taxon>
        <taxon>Linum</taxon>
    </lineage>
</organism>
<protein>
    <submittedName>
        <fullName evidence="1">Uncharacterized protein</fullName>
    </submittedName>
</protein>
<evidence type="ECO:0000313" key="2">
    <source>
        <dbReference type="Proteomes" id="UP001497516"/>
    </source>
</evidence>
<dbReference type="Proteomes" id="UP001497516">
    <property type="component" value="Chromosome 6"/>
</dbReference>
<accession>A0AAV2F1F0</accession>
<dbReference type="AlphaFoldDB" id="A0AAV2F1F0"/>
<name>A0AAV2F1F0_9ROSI</name>
<sequence length="79" mass="8642">MSTTRTVDCSRHGLWRMGAPTYLNTLYASPCLLFLAHATAFVQLLGHGTSHPLCTTADQLTIPLCTRMKTDRFGTGGAW</sequence>
<dbReference type="EMBL" id="OZ034819">
    <property type="protein sequence ID" value="CAL1391828.1"/>
    <property type="molecule type" value="Genomic_DNA"/>
</dbReference>